<accession>A0ABW5MMK4</accession>
<proteinExistence type="predicted"/>
<evidence type="ECO:0000256" key="5">
    <source>
        <dbReference type="ARBA" id="ARBA00023136"/>
    </source>
</evidence>
<evidence type="ECO:0000256" key="1">
    <source>
        <dbReference type="ARBA" id="ARBA00004533"/>
    </source>
</evidence>
<organism evidence="8 9">
    <name type="scientific">Pedobacter vanadiisoli</name>
    <dbReference type="NCBI Taxonomy" id="1761975"/>
    <lineage>
        <taxon>Bacteria</taxon>
        <taxon>Pseudomonadati</taxon>
        <taxon>Bacteroidota</taxon>
        <taxon>Sphingobacteriia</taxon>
        <taxon>Sphingobacteriales</taxon>
        <taxon>Sphingobacteriaceae</taxon>
        <taxon>Pedobacter</taxon>
    </lineage>
</organism>
<evidence type="ECO:0000256" key="3">
    <source>
        <dbReference type="ARBA" id="ARBA00022519"/>
    </source>
</evidence>
<dbReference type="PANTHER" id="PTHR30606">
    <property type="entry name" value="LIPID A BIOSYNTHESIS LAUROYL ACYLTRANSFERASE"/>
    <property type="match status" value="1"/>
</dbReference>
<dbReference type="RefSeq" id="WP_379078548.1">
    <property type="nucleotide sequence ID" value="NZ_JBHULL010000008.1"/>
</dbReference>
<keyword evidence="6 8" id="KW-0012">Acyltransferase</keyword>
<evidence type="ECO:0000313" key="9">
    <source>
        <dbReference type="Proteomes" id="UP001597461"/>
    </source>
</evidence>
<feature type="transmembrane region" description="Helical" evidence="7">
    <location>
        <begin position="36"/>
        <end position="60"/>
    </location>
</feature>
<dbReference type="CDD" id="cd07984">
    <property type="entry name" value="LPLAT_LABLAT-like"/>
    <property type="match status" value="1"/>
</dbReference>
<evidence type="ECO:0000256" key="4">
    <source>
        <dbReference type="ARBA" id="ARBA00022679"/>
    </source>
</evidence>
<keyword evidence="9" id="KW-1185">Reference proteome</keyword>
<protein>
    <submittedName>
        <fullName evidence="8">Lysophospholipid acyltransferase family protein</fullName>
    </submittedName>
</protein>
<evidence type="ECO:0000256" key="7">
    <source>
        <dbReference type="SAM" id="Phobius"/>
    </source>
</evidence>
<evidence type="ECO:0000256" key="2">
    <source>
        <dbReference type="ARBA" id="ARBA00022475"/>
    </source>
</evidence>
<keyword evidence="2" id="KW-1003">Cell membrane</keyword>
<comment type="subcellular location">
    <subcellularLocation>
        <location evidence="1">Cell inner membrane</location>
    </subcellularLocation>
</comment>
<dbReference type="Proteomes" id="UP001597461">
    <property type="component" value="Unassembled WGS sequence"/>
</dbReference>
<gene>
    <name evidence="8" type="ORF">ACFSR6_10830</name>
</gene>
<name>A0ABW5MMK4_9SPHI</name>
<dbReference type="GO" id="GO:0016746">
    <property type="term" value="F:acyltransferase activity"/>
    <property type="evidence" value="ECO:0007669"/>
    <property type="project" value="UniProtKB-KW"/>
</dbReference>
<comment type="caution">
    <text evidence="8">The sequence shown here is derived from an EMBL/GenBank/DDBJ whole genome shotgun (WGS) entry which is preliminary data.</text>
</comment>
<dbReference type="InterPro" id="IPR004960">
    <property type="entry name" value="LipA_acyltrans"/>
</dbReference>
<evidence type="ECO:0000313" key="8">
    <source>
        <dbReference type="EMBL" id="MFD2582984.1"/>
    </source>
</evidence>
<evidence type="ECO:0000256" key="6">
    <source>
        <dbReference type="ARBA" id="ARBA00023315"/>
    </source>
</evidence>
<keyword evidence="4" id="KW-0808">Transferase</keyword>
<keyword evidence="3" id="KW-0997">Cell inner membrane</keyword>
<sequence>MAIDRLFNCTFAHYTKHYNLVINKGLSKAGIVLLNLLSLLPLFILYRLADAFYVLIFYVFGYRRKVVKENLLNAFPEKSVTELKSIEKKFYKFLASLFIEVIKMKSISKKELHKRVVFKNADLVEAYLQNQESVILCSAHFGNYEWVCMAIGLTFSGEHYPIYKPLSSDTFDNWFLDMRSRFGNRMVSMRQTLRAIQASKNEATLFTFGSDQAPSKEDSTYWTTFLNQESSIQLGVEKIAKKTNRPVFYLKIDTVKRGYYEVDCVPICLNPAETTEFEITELHTRFLEDMIKEAPAYWLWSHRRWKYKRPPKRVETVSKDQDILDAMV</sequence>
<keyword evidence="7" id="KW-1133">Transmembrane helix</keyword>
<dbReference type="EMBL" id="JBHULL010000008">
    <property type="protein sequence ID" value="MFD2582984.1"/>
    <property type="molecule type" value="Genomic_DNA"/>
</dbReference>
<dbReference type="PANTHER" id="PTHR30606:SF10">
    <property type="entry name" value="PHOSPHATIDYLINOSITOL MANNOSIDE ACYLTRANSFERASE"/>
    <property type="match status" value="1"/>
</dbReference>
<reference evidence="9" key="1">
    <citation type="journal article" date="2019" name="Int. J. Syst. Evol. Microbiol.">
        <title>The Global Catalogue of Microorganisms (GCM) 10K type strain sequencing project: providing services to taxonomists for standard genome sequencing and annotation.</title>
        <authorList>
            <consortium name="The Broad Institute Genomics Platform"/>
            <consortium name="The Broad Institute Genome Sequencing Center for Infectious Disease"/>
            <person name="Wu L."/>
            <person name="Ma J."/>
        </authorList>
    </citation>
    <scope>NUCLEOTIDE SEQUENCE [LARGE SCALE GENOMIC DNA]</scope>
    <source>
        <strain evidence="9">KCTC 42866</strain>
    </source>
</reference>
<keyword evidence="7" id="KW-0812">Transmembrane</keyword>
<keyword evidence="5 7" id="KW-0472">Membrane</keyword>
<dbReference type="Pfam" id="PF03279">
    <property type="entry name" value="Lip_A_acyltrans"/>
    <property type="match status" value="1"/>
</dbReference>